<dbReference type="PANTHER" id="PTHR22878">
    <property type="entry name" value="DYNEIN HEAVY CHAIN 6, AXONEMAL-LIKE-RELATED"/>
    <property type="match status" value="1"/>
</dbReference>
<feature type="non-terminal residue" evidence="2">
    <location>
        <position position="1"/>
    </location>
</feature>
<proteinExistence type="predicted"/>
<gene>
    <name evidence="2" type="ORF">SPARVUS_LOCUS4082185</name>
</gene>
<name>A0ABN9C211_9NEOB</name>
<dbReference type="InterPro" id="IPR042219">
    <property type="entry name" value="AAA_lid_11_sf"/>
</dbReference>
<dbReference type="PANTHER" id="PTHR22878:SF64">
    <property type="entry name" value="DYNEIN AXONEMAL HEAVY CHAIN 14"/>
    <property type="match status" value="1"/>
</dbReference>
<dbReference type="Gene3D" id="1.10.8.720">
    <property type="entry name" value="Region D6 of dynein motor"/>
    <property type="match status" value="1"/>
</dbReference>
<evidence type="ECO:0000259" key="1">
    <source>
        <dbReference type="Pfam" id="PF18198"/>
    </source>
</evidence>
<evidence type="ECO:0000313" key="2">
    <source>
        <dbReference type="EMBL" id="CAI9553698.1"/>
    </source>
</evidence>
<organism evidence="2 3">
    <name type="scientific">Staurois parvus</name>
    <dbReference type="NCBI Taxonomy" id="386267"/>
    <lineage>
        <taxon>Eukaryota</taxon>
        <taxon>Metazoa</taxon>
        <taxon>Chordata</taxon>
        <taxon>Craniata</taxon>
        <taxon>Vertebrata</taxon>
        <taxon>Euteleostomi</taxon>
        <taxon>Amphibia</taxon>
        <taxon>Batrachia</taxon>
        <taxon>Anura</taxon>
        <taxon>Neobatrachia</taxon>
        <taxon>Ranoidea</taxon>
        <taxon>Ranidae</taxon>
        <taxon>Staurois</taxon>
    </lineage>
</organism>
<feature type="domain" description="Dynein heavy chain AAA lid" evidence="1">
    <location>
        <begin position="4"/>
        <end position="95"/>
    </location>
</feature>
<dbReference type="EMBL" id="CATNWA010007271">
    <property type="protein sequence ID" value="CAI9553698.1"/>
    <property type="molecule type" value="Genomic_DNA"/>
</dbReference>
<evidence type="ECO:0000313" key="3">
    <source>
        <dbReference type="Proteomes" id="UP001162483"/>
    </source>
</evidence>
<feature type="non-terminal residue" evidence="2">
    <location>
        <position position="171"/>
    </location>
</feature>
<dbReference type="Proteomes" id="UP001162483">
    <property type="component" value="Unassembled WGS sequence"/>
</dbReference>
<comment type="caution">
    <text evidence="2">The sequence shown here is derived from an EMBL/GenBank/DDBJ whole genome shotgun (WGS) entry which is preliminary data.</text>
</comment>
<dbReference type="InterPro" id="IPR041658">
    <property type="entry name" value="AAA_lid_11"/>
</dbReference>
<protein>
    <recommendedName>
        <fullName evidence="1">Dynein heavy chain AAA lid domain-containing protein</fullName>
    </recommendedName>
</protein>
<keyword evidence="3" id="KW-1185">Reference proteome</keyword>
<accession>A0ABN9C211</accession>
<dbReference type="Pfam" id="PF18198">
    <property type="entry name" value="AAA_lid_11"/>
    <property type="match status" value="1"/>
</dbReference>
<sequence length="171" mass="19254">ILTEGHNEIPWKAVHYLTGEVVYGGRVTDLWDRRCLLSILDIFYNPAVLQDGYSFSEDKVYQTITDNVTLWECRDYISSLPDTDTPQIFGMHPDADRAFLTSQAQLFTDTIVSMQPRISAEYETVRGDSIRDEMVVHLATSILSKLPVTVEGRMEQDKSAAISDKATTVSS</sequence>
<reference evidence="2" key="1">
    <citation type="submission" date="2023-05" db="EMBL/GenBank/DDBJ databases">
        <authorList>
            <person name="Stuckert A."/>
        </authorList>
    </citation>
    <scope>NUCLEOTIDE SEQUENCE</scope>
</reference>
<dbReference type="InterPro" id="IPR026983">
    <property type="entry name" value="DHC"/>
</dbReference>